<sequence length="135" mass="15028">MLDREQVNLAEWAVEWLKKGMIEQIVDPHLRGQIRPSSLKIFGETAEKCLAEYGVDRPAMGDVLWNLENALRIQVNERPQELHEETIVGTDDLTKSRAILGAPSSSPRVGGDDGDGTSDITTSRVFSQLINRDGR</sequence>
<accession>A0ABD1VXG0</accession>
<feature type="region of interest" description="Disordered" evidence="1">
    <location>
        <begin position="100"/>
        <end position="122"/>
    </location>
</feature>
<dbReference type="InterPro" id="IPR045272">
    <property type="entry name" value="ANXUR1/2-like"/>
</dbReference>
<proteinExistence type="predicted"/>
<comment type="caution">
    <text evidence="2">The sequence shown here is derived from an EMBL/GenBank/DDBJ whole genome shotgun (WGS) entry which is preliminary data.</text>
</comment>
<evidence type="ECO:0000313" key="3">
    <source>
        <dbReference type="Proteomes" id="UP001604336"/>
    </source>
</evidence>
<organism evidence="2 3">
    <name type="scientific">Abeliophyllum distichum</name>
    <dbReference type="NCBI Taxonomy" id="126358"/>
    <lineage>
        <taxon>Eukaryota</taxon>
        <taxon>Viridiplantae</taxon>
        <taxon>Streptophyta</taxon>
        <taxon>Embryophyta</taxon>
        <taxon>Tracheophyta</taxon>
        <taxon>Spermatophyta</taxon>
        <taxon>Magnoliopsida</taxon>
        <taxon>eudicotyledons</taxon>
        <taxon>Gunneridae</taxon>
        <taxon>Pentapetalae</taxon>
        <taxon>asterids</taxon>
        <taxon>lamiids</taxon>
        <taxon>Lamiales</taxon>
        <taxon>Oleaceae</taxon>
        <taxon>Forsythieae</taxon>
        <taxon>Abeliophyllum</taxon>
    </lineage>
</organism>
<dbReference type="Gene3D" id="1.10.510.10">
    <property type="entry name" value="Transferase(Phosphotransferase) domain 1"/>
    <property type="match status" value="1"/>
</dbReference>
<dbReference type="AlphaFoldDB" id="A0ABD1VXG0"/>
<dbReference type="Proteomes" id="UP001604336">
    <property type="component" value="Unassembled WGS sequence"/>
</dbReference>
<dbReference type="PANTHER" id="PTHR27003:SF318">
    <property type="entry name" value="OS03G0124200 PROTEIN"/>
    <property type="match status" value="1"/>
</dbReference>
<dbReference type="PANTHER" id="PTHR27003">
    <property type="entry name" value="OS07G0166700 PROTEIN"/>
    <property type="match status" value="1"/>
</dbReference>
<evidence type="ECO:0000313" key="2">
    <source>
        <dbReference type="EMBL" id="KAL2542084.1"/>
    </source>
</evidence>
<dbReference type="EMBL" id="JBFOLK010000001">
    <property type="protein sequence ID" value="KAL2542084.1"/>
    <property type="molecule type" value="Genomic_DNA"/>
</dbReference>
<name>A0ABD1VXG0_9LAMI</name>
<keyword evidence="3" id="KW-1185">Reference proteome</keyword>
<protein>
    <submittedName>
        <fullName evidence="2">Receptor-like protein kinase</fullName>
    </submittedName>
</protein>
<evidence type="ECO:0000256" key="1">
    <source>
        <dbReference type="SAM" id="MobiDB-lite"/>
    </source>
</evidence>
<reference evidence="3" key="1">
    <citation type="submission" date="2024-07" db="EMBL/GenBank/DDBJ databases">
        <title>Two chromosome-level genome assemblies of Korean endemic species Abeliophyllum distichum and Forsythia ovata (Oleaceae).</title>
        <authorList>
            <person name="Jang H."/>
        </authorList>
    </citation>
    <scope>NUCLEOTIDE SEQUENCE [LARGE SCALE GENOMIC DNA]</scope>
</reference>
<gene>
    <name evidence="2" type="ORF">Adt_03062</name>
</gene>